<dbReference type="SUPFAM" id="SSF54427">
    <property type="entry name" value="NTF2-like"/>
    <property type="match status" value="1"/>
</dbReference>
<evidence type="ECO:0000259" key="1">
    <source>
        <dbReference type="Pfam" id="PF12680"/>
    </source>
</evidence>
<gene>
    <name evidence="2" type="ORF">GCM10010094_56280</name>
</gene>
<dbReference type="Proteomes" id="UP000637788">
    <property type="component" value="Unassembled WGS sequence"/>
</dbReference>
<dbReference type="InterPro" id="IPR032710">
    <property type="entry name" value="NTF2-like_dom_sf"/>
</dbReference>
<dbReference type="InterPro" id="IPR037401">
    <property type="entry name" value="SnoaL-like"/>
</dbReference>
<name>A0A917VIK2_9ACTN</name>
<proteinExistence type="predicted"/>
<evidence type="ECO:0000313" key="2">
    <source>
        <dbReference type="EMBL" id="GGK87886.1"/>
    </source>
</evidence>
<dbReference type="Pfam" id="PF12680">
    <property type="entry name" value="SnoaL_2"/>
    <property type="match status" value="1"/>
</dbReference>
<dbReference type="AlphaFoldDB" id="A0A917VIK2"/>
<keyword evidence="3" id="KW-1185">Reference proteome</keyword>
<organism evidence="2 3">
    <name type="scientific">Streptomyces flaveus</name>
    <dbReference type="NCBI Taxonomy" id="66370"/>
    <lineage>
        <taxon>Bacteria</taxon>
        <taxon>Bacillati</taxon>
        <taxon>Actinomycetota</taxon>
        <taxon>Actinomycetes</taxon>
        <taxon>Kitasatosporales</taxon>
        <taxon>Streptomycetaceae</taxon>
        <taxon>Streptomyces</taxon>
        <taxon>Streptomyces aurantiacus group</taxon>
    </lineage>
</organism>
<protein>
    <recommendedName>
        <fullName evidence="1">SnoaL-like domain-containing protein</fullName>
    </recommendedName>
</protein>
<dbReference type="EMBL" id="BMPQ01000016">
    <property type="protein sequence ID" value="GGK87886.1"/>
    <property type="molecule type" value="Genomic_DNA"/>
</dbReference>
<reference evidence="2" key="2">
    <citation type="submission" date="2020-09" db="EMBL/GenBank/DDBJ databases">
        <authorList>
            <person name="Sun Q."/>
            <person name="Ohkuma M."/>
        </authorList>
    </citation>
    <scope>NUCLEOTIDE SEQUENCE</scope>
    <source>
        <strain evidence="2">JCM 3035</strain>
    </source>
</reference>
<reference evidence="2" key="1">
    <citation type="journal article" date="2014" name="Int. J. Syst. Evol. Microbiol.">
        <title>Complete genome sequence of Corynebacterium casei LMG S-19264T (=DSM 44701T), isolated from a smear-ripened cheese.</title>
        <authorList>
            <consortium name="US DOE Joint Genome Institute (JGI-PGF)"/>
            <person name="Walter F."/>
            <person name="Albersmeier A."/>
            <person name="Kalinowski J."/>
            <person name="Ruckert C."/>
        </authorList>
    </citation>
    <scope>NUCLEOTIDE SEQUENCE</scope>
    <source>
        <strain evidence="2">JCM 3035</strain>
    </source>
</reference>
<comment type="caution">
    <text evidence="2">The sequence shown here is derived from an EMBL/GenBank/DDBJ whole genome shotgun (WGS) entry which is preliminary data.</text>
</comment>
<sequence length="152" mass="16976">MIKMVDANDQQAVRNLDNIVQLHEVMINQRKPAEAVEKFLDPGYIQHDPLLSTGSAGLSGFFDKLLKDRPHARWVGHRAIAVNDYVWIHSNFLNLFNDDPDDTGIAGADIFKMDAEGRAIEHWEVLQVVGTPENSAPWFAPDLPAANTNGLF</sequence>
<evidence type="ECO:0000313" key="3">
    <source>
        <dbReference type="Proteomes" id="UP000637788"/>
    </source>
</evidence>
<dbReference type="Gene3D" id="3.10.450.50">
    <property type="match status" value="1"/>
</dbReference>
<feature type="domain" description="SnoaL-like" evidence="1">
    <location>
        <begin position="30"/>
        <end position="122"/>
    </location>
</feature>
<dbReference type="RefSeq" id="WP_189324627.1">
    <property type="nucleotide sequence ID" value="NZ_BMPQ01000016.1"/>
</dbReference>
<accession>A0A917VIK2</accession>